<dbReference type="PANTHER" id="PTHR46082">
    <property type="entry name" value="ATP/GTP-BINDING PROTEIN-RELATED"/>
    <property type="match status" value="1"/>
</dbReference>
<name>X0H023_FUSOX</name>
<organism evidence="6">
    <name type="scientific">Fusarium oxysporum f. sp. conglutinans race 2 54008</name>
    <dbReference type="NCBI Taxonomy" id="1089457"/>
    <lineage>
        <taxon>Eukaryota</taxon>
        <taxon>Fungi</taxon>
        <taxon>Dikarya</taxon>
        <taxon>Ascomycota</taxon>
        <taxon>Pezizomycotina</taxon>
        <taxon>Sordariomycetes</taxon>
        <taxon>Hypocreomycetidae</taxon>
        <taxon>Hypocreales</taxon>
        <taxon>Nectriaceae</taxon>
        <taxon>Fusarium</taxon>
        <taxon>Fusarium oxysporum species complex</taxon>
    </lineage>
</organism>
<feature type="repeat" description="ANK" evidence="2">
    <location>
        <begin position="1036"/>
        <end position="1068"/>
    </location>
</feature>
<gene>
    <name evidence="6" type="ORF">FOPG_18348</name>
</gene>
<dbReference type="InterPro" id="IPR027417">
    <property type="entry name" value="P-loop_NTPase"/>
</dbReference>
<dbReference type="Proteomes" id="UP000030676">
    <property type="component" value="Unassembled WGS sequence"/>
</dbReference>
<dbReference type="InterPro" id="IPR056884">
    <property type="entry name" value="NPHP3-like_N"/>
</dbReference>
<evidence type="ECO:0000256" key="1">
    <source>
        <dbReference type="ARBA" id="ARBA00022737"/>
    </source>
</evidence>
<evidence type="ECO:0000259" key="5">
    <source>
        <dbReference type="Pfam" id="PF24883"/>
    </source>
</evidence>
<feature type="repeat" description="ANK" evidence="2">
    <location>
        <begin position="853"/>
        <end position="885"/>
    </location>
</feature>
<dbReference type="Pfam" id="PF22939">
    <property type="entry name" value="WHD_GPIID"/>
    <property type="match status" value="1"/>
</dbReference>
<evidence type="ECO:0000256" key="3">
    <source>
        <dbReference type="SAM" id="MobiDB-lite"/>
    </source>
</evidence>
<dbReference type="InterPro" id="IPR035994">
    <property type="entry name" value="Nucleoside_phosphorylase_sf"/>
</dbReference>
<dbReference type="Pfam" id="PF24883">
    <property type="entry name" value="NPHP3_N"/>
    <property type="match status" value="1"/>
</dbReference>
<evidence type="ECO:0000256" key="2">
    <source>
        <dbReference type="PROSITE-ProRule" id="PRU00023"/>
    </source>
</evidence>
<dbReference type="Gene3D" id="3.40.50.1580">
    <property type="entry name" value="Nucleoside phosphorylase domain"/>
    <property type="match status" value="1"/>
</dbReference>
<dbReference type="EMBL" id="JH659150">
    <property type="protein sequence ID" value="EXL65426.1"/>
    <property type="molecule type" value="Genomic_DNA"/>
</dbReference>
<accession>X0H023</accession>
<dbReference type="SMART" id="SM00248">
    <property type="entry name" value="ANK"/>
    <property type="match status" value="7"/>
</dbReference>
<dbReference type="InterPro" id="IPR054471">
    <property type="entry name" value="GPIID_WHD"/>
</dbReference>
<keyword evidence="1" id="KW-0677">Repeat</keyword>
<feature type="domain" description="GPI inositol-deacylase winged helix" evidence="4">
    <location>
        <begin position="638"/>
        <end position="727"/>
    </location>
</feature>
<dbReference type="SUPFAM" id="SSF48403">
    <property type="entry name" value="Ankyrin repeat"/>
    <property type="match status" value="1"/>
</dbReference>
<proteinExistence type="predicted"/>
<dbReference type="InterPro" id="IPR036770">
    <property type="entry name" value="Ankyrin_rpt-contain_sf"/>
</dbReference>
<dbReference type="Pfam" id="PF12796">
    <property type="entry name" value="Ank_2"/>
    <property type="match status" value="3"/>
</dbReference>
<dbReference type="InterPro" id="IPR002110">
    <property type="entry name" value="Ankyrin_rpt"/>
</dbReference>
<dbReference type="PROSITE" id="PS50088">
    <property type="entry name" value="ANK_REPEAT"/>
    <property type="match status" value="5"/>
</dbReference>
<reference evidence="6" key="2">
    <citation type="submission" date="2012-05" db="EMBL/GenBank/DDBJ databases">
        <title>The Genome Annotation of Fusarium oxysporum PHW808.</title>
        <authorList>
            <consortium name="The Broad Institute Genomics Platform"/>
            <person name="Ma L.-J."/>
            <person name="Corby-Kistler H."/>
            <person name="Broz K."/>
            <person name="Gale L.R."/>
            <person name="Jonkers W."/>
            <person name="O'Donnell K."/>
            <person name="Ploetz R."/>
            <person name="Steinberg C."/>
            <person name="Schwartz D.C."/>
            <person name="VanEtten H."/>
            <person name="Zhou S."/>
            <person name="Young S.K."/>
            <person name="Zeng Q."/>
            <person name="Gargeya S."/>
            <person name="Fitzgerald M."/>
            <person name="Abouelleil A."/>
            <person name="Alvarado L."/>
            <person name="Chapman S.B."/>
            <person name="Gainer-Dewar J."/>
            <person name="Goldberg J."/>
            <person name="Griggs A."/>
            <person name="Gujja S."/>
            <person name="Hansen M."/>
            <person name="Howarth C."/>
            <person name="Imamovic A."/>
            <person name="Ireland A."/>
            <person name="Larimer J."/>
            <person name="McCowan C."/>
            <person name="Murphy C."/>
            <person name="Pearson M."/>
            <person name="Poon T.W."/>
            <person name="Priest M."/>
            <person name="Roberts A."/>
            <person name="Saif S."/>
            <person name="Shea T."/>
            <person name="Sykes S."/>
            <person name="Wortman J."/>
            <person name="Nusbaum C."/>
            <person name="Birren B."/>
        </authorList>
    </citation>
    <scope>NUCLEOTIDE SEQUENCE</scope>
    <source>
        <strain evidence="6">54008</strain>
    </source>
</reference>
<evidence type="ECO:0000259" key="4">
    <source>
        <dbReference type="Pfam" id="PF22939"/>
    </source>
</evidence>
<evidence type="ECO:0000313" key="6">
    <source>
        <dbReference type="EMBL" id="EXL65426.1"/>
    </source>
</evidence>
<feature type="repeat" description="ANK" evidence="2">
    <location>
        <begin position="922"/>
        <end position="951"/>
    </location>
</feature>
<dbReference type="OrthoDB" id="194358at2759"/>
<dbReference type="InterPro" id="IPR053137">
    <property type="entry name" value="NLR-like"/>
</dbReference>
<feature type="repeat" description="ANK" evidence="2">
    <location>
        <begin position="1003"/>
        <end position="1035"/>
    </location>
</feature>
<feature type="region of interest" description="Disordered" evidence="3">
    <location>
        <begin position="177"/>
        <end position="207"/>
    </location>
</feature>
<dbReference type="Pfam" id="PF13637">
    <property type="entry name" value="Ank_4"/>
    <property type="match status" value="1"/>
</dbReference>
<dbReference type="GO" id="GO:0003824">
    <property type="term" value="F:catalytic activity"/>
    <property type="evidence" value="ECO:0007669"/>
    <property type="project" value="InterPro"/>
</dbReference>
<sequence>MANPQDYTVGWICALTAEFVAAQAFLDEEHEGPREVAQNDNNNYALGRIGSHNIVIAVLPDKEYGTAVAAAVARDMLGSFPNIRIGLLVGIVGGAPSPNHDIRLGDIVVSSRDGGKGGVFQYDFGKTIQNQSFQETGFLDQPPTVLRTAVNALKGRCELKGHRLNDDVDMALKKIKKREKYSRPPASSDRLYRSDITHPSNSSKGCSVVCGDDSSRILARAERDEEDDNPAIHYGLIASANQLMKDALVRDKLAAEKGVLCFEMEAAGLMNHFPTGKASPPWWQLRMRKIFCVPPNKVEAEKRIGEVLSSIGMTLNDVQETSNVTKVIVETVRSNQHVAAIKDWLSPPDSSTNANHARKLRHEGTGEWFLNSAAFREWETGSRRHLWLYGLPGCGKTVLSTTILDHLTNINDHITLDFFFDFSDTTMQTIDGMLRSLVFQLYKLGIDYSRELDGLFKSHRDGRDQPATKTLLGCLYTMMRGPIKIFLILDALDESTTRVEFLQWMKNVVSTPELGHVRLIATGRPEAEFQREIPHLIGKDNCLLLDKDAINTDIRSYVMARLEQSPEFAKWASFPSVLEQIRNEIGSKPDGMFRWAACQLDSLETCLDREGIEIALRSLPQDLNETYNRILQRIPPERKHKAIRLLQFLVCSERPLTLKEAVDVIAVRIDSRPGYFDLEDRLPRPSEITRFCPSLVSIVQGSHGSQDAVEELQLAHFSVKEYLLNYQVQGFLHAEASIVIAQTCLTYLTSLENCGVAMIKSQFPFAKYAAKIWMDHTGPAEVSKDVVAAAVSFLENDVSFWLWTRLHQPDRPWLEEPSRTDASCLYFACLAGLKETVRVLLSTDKNVNATGGSYGNALQAASLNGHKEIVRLLLDEGADVNAQGGEYGNALQAALVGGHEEIVRLFLDKKADVNAQGGYFGNALQAASDGGHEEVVRMLLDKGADVNAQGGICGNSLQAASFQGHKEIIRLLLDEGADVNAQGGEYGTALGAASYEGHKEIVRHGTALGAASYEGHKEIVRLLLDEGADVNAQGGKYGTALYAASYEGHKEVVRLLLDKGADVHAQCGEYNTALQVASARGMKRLRCYSGMHEDPTVPITTGIRPNTSFCGPTSYFDRLKLDIRCDNITY</sequence>
<dbReference type="PANTHER" id="PTHR46082:SF11">
    <property type="entry name" value="AAA+ ATPASE DOMAIN-CONTAINING PROTEIN-RELATED"/>
    <property type="match status" value="1"/>
</dbReference>
<dbReference type="Gene3D" id="1.25.40.20">
    <property type="entry name" value="Ankyrin repeat-containing domain"/>
    <property type="match status" value="3"/>
</dbReference>
<dbReference type="HOGENOM" id="CLU_000288_34_2_1"/>
<dbReference type="Gene3D" id="3.40.50.300">
    <property type="entry name" value="P-loop containing nucleotide triphosphate hydrolases"/>
    <property type="match status" value="1"/>
</dbReference>
<keyword evidence="2" id="KW-0040">ANK repeat</keyword>
<dbReference type="SUPFAM" id="SSF53167">
    <property type="entry name" value="Purine and uridine phosphorylases"/>
    <property type="match status" value="1"/>
</dbReference>
<dbReference type="SUPFAM" id="SSF52540">
    <property type="entry name" value="P-loop containing nucleoside triphosphate hydrolases"/>
    <property type="match status" value="1"/>
</dbReference>
<dbReference type="GO" id="GO:0009116">
    <property type="term" value="P:nucleoside metabolic process"/>
    <property type="evidence" value="ECO:0007669"/>
    <property type="project" value="InterPro"/>
</dbReference>
<protein>
    <submittedName>
        <fullName evidence="6">Uncharacterized protein</fullName>
    </submittedName>
</protein>
<reference evidence="6" key="1">
    <citation type="submission" date="2011-11" db="EMBL/GenBank/DDBJ databases">
        <title>The Genome Sequence of Fusarium oxysporum PHW808.</title>
        <authorList>
            <consortium name="The Broad Institute Genome Sequencing Platform"/>
            <person name="Ma L.-J."/>
            <person name="Gale L.R."/>
            <person name="Schwartz D.C."/>
            <person name="Zhou S."/>
            <person name="Corby-Kistler H."/>
            <person name="Young S.K."/>
            <person name="Zeng Q."/>
            <person name="Gargeya S."/>
            <person name="Fitzgerald M."/>
            <person name="Haas B."/>
            <person name="Abouelleil A."/>
            <person name="Alvarado L."/>
            <person name="Arachchi H.M."/>
            <person name="Berlin A."/>
            <person name="Brown A."/>
            <person name="Chapman S.B."/>
            <person name="Chen Z."/>
            <person name="Dunbar C."/>
            <person name="Freedman E."/>
            <person name="Gearin G."/>
            <person name="Goldberg J."/>
            <person name="Griggs A."/>
            <person name="Gujja S."/>
            <person name="Heiman D."/>
            <person name="Howarth C."/>
            <person name="Larson L."/>
            <person name="Lui A."/>
            <person name="MacDonald P.J.P."/>
            <person name="Montmayeur A."/>
            <person name="Murphy C."/>
            <person name="Neiman D."/>
            <person name="Pearson M."/>
            <person name="Priest M."/>
            <person name="Roberts A."/>
            <person name="Saif S."/>
            <person name="Shea T."/>
            <person name="Shenoy N."/>
            <person name="Sisk P."/>
            <person name="Stolte C."/>
            <person name="Sykes S."/>
            <person name="Wortman J."/>
            <person name="Nusbaum C."/>
            <person name="Birren B."/>
        </authorList>
    </citation>
    <scope>NUCLEOTIDE SEQUENCE [LARGE SCALE GENOMIC DNA]</scope>
    <source>
        <strain evidence="6">54008</strain>
    </source>
</reference>
<feature type="repeat" description="ANK" evidence="2">
    <location>
        <begin position="957"/>
        <end position="984"/>
    </location>
</feature>
<feature type="domain" description="Nephrocystin 3-like N-terminal" evidence="5">
    <location>
        <begin position="364"/>
        <end position="524"/>
    </location>
</feature>
<dbReference type="AlphaFoldDB" id="X0H023"/>
<dbReference type="PROSITE" id="PS50297">
    <property type="entry name" value="ANK_REP_REGION"/>
    <property type="match status" value="5"/>
</dbReference>